<evidence type="ECO:0000256" key="2">
    <source>
        <dbReference type="ARBA" id="ARBA00010961"/>
    </source>
</evidence>
<dbReference type="GO" id="GO:0004803">
    <property type="term" value="F:transposase activity"/>
    <property type="evidence" value="ECO:0007669"/>
    <property type="project" value="InterPro"/>
</dbReference>
<dbReference type="EMBL" id="CP000939">
    <property type="protein sequence ID" value="ACA45935.1"/>
    <property type="molecule type" value="Genomic_DNA"/>
</dbReference>
<dbReference type="GO" id="GO:0006313">
    <property type="term" value="P:DNA transposition"/>
    <property type="evidence" value="ECO:0007669"/>
    <property type="project" value="InterPro"/>
</dbReference>
<comment type="function">
    <text evidence="1">Required for the transposition of the insertion element.</text>
</comment>
<evidence type="ECO:0000256" key="1">
    <source>
        <dbReference type="ARBA" id="ARBA00002190"/>
    </source>
</evidence>
<keyword evidence="4" id="KW-0238">DNA-binding</keyword>
<dbReference type="HOGENOM" id="CLU_3133998_0_0_9"/>
<accession>B1IK73</accession>
<dbReference type="Proteomes" id="UP000008541">
    <property type="component" value="Chromosome"/>
</dbReference>
<evidence type="ECO:0000256" key="5">
    <source>
        <dbReference type="ARBA" id="ARBA00023172"/>
    </source>
</evidence>
<reference evidence="6 7" key="1">
    <citation type="journal article" date="2007" name="PLoS ONE">
        <title>Analysis of the neurotoxin complex genes in Clostridium botulinum A1-A4 and B1 strains: BoNT/A3, /Ba4 and /B1 clusters are located within plasmids.</title>
        <authorList>
            <person name="Smith T.J."/>
            <person name="Hill K.K."/>
            <person name="Foley B.T."/>
            <person name="Detter J.C."/>
            <person name="Munk A.C."/>
            <person name="Bruce D.C."/>
            <person name="Doggett N.A."/>
            <person name="Smith L.A."/>
            <person name="Marks J.D."/>
            <person name="Xie G."/>
            <person name="Brettin T.S."/>
        </authorList>
    </citation>
    <scope>NUCLEOTIDE SEQUENCE [LARGE SCALE GENOMIC DNA]</scope>
    <source>
        <strain evidence="7">Okra / Type B1</strain>
    </source>
</reference>
<dbReference type="GO" id="GO:0003677">
    <property type="term" value="F:DNA binding"/>
    <property type="evidence" value="ECO:0007669"/>
    <property type="project" value="UniProtKB-KW"/>
</dbReference>
<organism evidence="6 7">
    <name type="scientific">Clostridium botulinum (strain Okra / Type B1)</name>
    <dbReference type="NCBI Taxonomy" id="498213"/>
    <lineage>
        <taxon>Bacteria</taxon>
        <taxon>Bacillati</taxon>
        <taxon>Bacillota</taxon>
        <taxon>Clostridia</taxon>
        <taxon>Eubacteriales</taxon>
        <taxon>Clostridiaceae</taxon>
        <taxon>Clostridium</taxon>
    </lineage>
</organism>
<evidence type="ECO:0000313" key="7">
    <source>
        <dbReference type="Proteomes" id="UP000008541"/>
    </source>
</evidence>
<gene>
    <name evidence="6" type="ordered locus">CLD_3198</name>
</gene>
<dbReference type="Pfam" id="PF00872">
    <property type="entry name" value="Transposase_mut"/>
    <property type="match status" value="1"/>
</dbReference>
<dbReference type="InterPro" id="IPR001207">
    <property type="entry name" value="Transposase_mutator"/>
</dbReference>
<proteinExistence type="inferred from homology"/>
<keyword evidence="5" id="KW-0233">DNA recombination</keyword>
<evidence type="ECO:0000256" key="4">
    <source>
        <dbReference type="ARBA" id="ARBA00023125"/>
    </source>
</evidence>
<dbReference type="KEGG" id="cbb:CLD_3198"/>
<keyword evidence="3" id="KW-0815">Transposition</keyword>
<sequence>MKKYETVYNELDKKVIALYAKGMSTRDIQSEIEALHEITISPSMVSQNN</sequence>
<dbReference type="AlphaFoldDB" id="B1IK73"/>
<evidence type="ECO:0000313" key="6">
    <source>
        <dbReference type="EMBL" id="ACA45935.1"/>
    </source>
</evidence>
<protein>
    <submittedName>
        <fullName evidence="6">Transposase, Mutator family</fullName>
    </submittedName>
</protein>
<name>B1IK73_CLOBK</name>
<evidence type="ECO:0000256" key="3">
    <source>
        <dbReference type="ARBA" id="ARBA00022578"/>
    </source>
</evidence>
<comment type="similarity">
    <text evidence="2">Belongs to the transposase mutator family.</text>
</comment>